<proteinExistence type="predicted"/>
<organism evidence="1 2">
    <name type="scientific">Gossypium aridum</name>
    <name type="common">American cotton</name>
    <name type="synonym">Erioxylum aridum</name>
    <dbReference type="NCBI Taxonomy" id="34290"/>
    <lineage>
        <taxon>Eukaryota</taxon>
        <taxon>Viridiplantae</taxon>
        <taxon>Streptophyta</taxon>
        <taxon>Embryophyta</taxon>
        <taxon>Tracheophyta</taxon>
        <taxon>Spermatophyta</taxon>
        <taxon>Magnoliopsida</taxon>
        <taxon>eudicotyledons</taxon>
        <taxon>Gunneridae</taxon>
        <taxon>Pentapetalae</taxon>
        <taxon>rosids</taxon>
        <taxon>malvids</taxon>
        <taxon>Malvales</taxon>
        <taxon>Malvaceae</taxon>
        <taxon>Malvoideae</taxon>
        <taxon>Gossypium</taxon>
    </lineage>
</organism>
<sequence>MLATLYRELCQAMEPDKMSIGGYLLLLQSWLWWWLPFPHPQVNDPIHVSIGDKVEPWAELHGTTRGAGRY</sequence>
<evidence type="ECO:0008006" key="3">
    <source>
        <dbReference type="Google" id="ProtNLM"/>
    </source>
</evidence>
<reference evidence="1 2" key="1">
    <citation type="journal article" date="2019" name="Genome Biol. Evol.">
        <title>Insights into the evolution of the New World diploid cottons (Gossypium, subgenus Houzingenia) based on genome sequencing.</title>
        <authorList>
            <person name="Grover C.E."/>
            <person name="Arick M.A. 2nd"/>
            <person name="Thrash A."/>
            <person name="Conover J.L."/>
            <person name="Sanders W.S."/>
            <person name="Peterson D.G."/>
            <person name="Frelichowski J.E."/>
            <person name="Scheffler J.A."/>
            <person name="Scheffler B.E."/>
            <person name="Wendel J.F."/>
        </authorList>
    </citation>
    <scope>NUCLEOTIDE SEQUENCE [LARGE SCALE GENOMIC DNA]</scope>
    <source>
        <strain evidence="1">185</strain>
        <tissue evidence="1">Leaf</tissue>
    </source>
</reference>
<dbReference type="EMBL" id="JABFAA010000004">
    <property type="protein sequence ID" value="MBA0679699.1"/>
    <property type="molecule type" value="Genomic_DNA"/>
</dbReference>
<accession>A0A7J8WYS3</accession>
<dbReference type="AlphaFoldDB" id="A0A7J8WYS3"/>
<name>A0A7J8WYS3_GOSAI</name>
<evidence type="ECO:0000313" key="2">
    <source>
        <dbReference type="Proteomes" id="UP000593577"/>
    </source>
</evidence>
<keyword evidence="2" id="KW-1185">Reference proteome</keyword>
<protein>
    <recommendedName>
        <fullName evidence="3">Aminotransferase-like plant mobile domain-containing protein</fullName>
    </recommendedName>
</protein>
<gene>
    <name evidence="1" type="ORF">Goari_011454</name>
</gene>
<comment type="caution">
    <text evidence="1">The sequence shown here is derived from an EMBL/GenBank/DDBJ whole genome shotgun (WGS) entry which is preliminary data.</text>
</comment>
<evidence type="ECO:0000313" key="1">
    <source>
        <dbReference type="EMBL" id="MBA0679699.1"/>
    </source>
</evidence>
<dbReference type="Proteomes" id="UP000593577">
    <property type="component" value="Unassembled WGS sequence"/>
</dbReference>